<dbReference type="InterPro" id="IPR018485">
    <property type="entry name" value="FGGY_C"/>
</dbReference>
<accession>A0A382FJ31</accession>
<feature type="non-terminal residue" evidence="4">
    <location>
        <position position="1"/>
    </location>
</feature>
<dbReference type="InterPro" id="IPR050406">
    <property type="entry name" value="FGGY_Carb_Kinase"/>
</dbReference>
<keyword evidence="2" id="KW-0418">Kinase</keyword>
<dbReference type="Pfam" id="PF02782">
    <property type="entry name" value="FGGY_C"/>
    <property type="match status" value="1"/>
</dbReference>
<gene>
    <name evidence="4" type="ORF">METZ01_LOCUS215001</name>
</gene>
<evidence type="ECO:0000256" key="1">
    <source>
        <dbReference type="ARBA" id="ARBA00022679"/>
    </source>
</evidence>
<dbReference type="AlphaFoldDB" id="A0A382FJ31"/>
<dbReference type="InterPro" id="IPR018483">
    <property type="entry name" value="Carb_kinase_FGGY_CS"/>
</dbReference>
<dbReference type="Gene3D" id="3.30.420.40">
    <property type="match status" value="2"/>
</dbReference>
<protein>
    <recommendedName>
        <fullName evidence="3">Carbohydrate kinase FGGY C-terminal domain-containing protein</fullName>
    </recommendedName>
</protein>
<evidence type="ECO:0000259" key="3">
    <source>
        <dbReference type="Pfam" id="PF02782"/>
    </source>
</evidence>
<evidence type="ECO:0000256" key="2">
    <source>
        <dbReference type="ARBA" id="ARBA00022777"/>
    </source>
</evidence>
<dbReference type="GO" id="GO:0016301">
    <property type="term" value="F:kinase activity"/>
    <property type="evidence" value="ECO:0007669"/>
    <property type="project" value="UniProtKB-KW"/>
</dbReference>
<dbReference type="PANTHER" id="PTHR43095:SF2">
    <property type="entry name" value="GLUCONOKINASE"/>
    <property type="match status" value="1"/>
</dbReference>
<dbReference type="InterPro" id="IPR043129">
    <property type="entry name" value="ATPase_NBD"/>
</dbReference>
<dbReference type="PROSITE" id="PS00445">
    <property type="entry name" value="FGGY_KINASES_2"/>
    <property type="match status" value="1"/>
</dbReference>
<organism evidence="4">
    <name type="scientific">marine metagenome</name>
    <dbReference type="NCBI Taxonomy" id="408172"/>
    <lineage>
        <taxon>unclassified sequences</taxon>
        <taxon>metagenomes</taxon>
        <taxon>ecological metagenomes</taxon>
    </lineage>
</organism>
<dbReference type="GO" id="GO:0005975">
    <property type="term" value="P:carbohydrate metabolic process"/>
    <property type="evidence" value="ECO:0007669"/>
    <property type="project" value="InterPro"/>
</dbReference>
<dbReference type="EMBL" id="UINC01049864">
    <property type="protein sequence ID" value="SVB62147.1"/>
    <property type="molecule type" value="Genomic_DNA"/>
</dbReference>
<dbReference type="GO" id="GO:0016773">
    <property type="term" value="F:phosphotransferase activity, alcohol group as acceptor"/>
    <property type="evidence" value="ECO:0007669"/>
    <property type="project" value="InterPro"/>
</dbReference>
<name>A0A382FJ31_9ZZZZ</name>
<feature type="domain" description="Carbohydrate kinase FGGY C-terminal" evidence="3">
    <location>
        <begin position="137"/>
        <end position="317"/>
    </location>
</feature>
<dbReference type="SUPFAM" id="SSF53067">
    <property type="entry name" value="Actin-like ATPase domain"/>
    <property type="match status" value="2"/>
</dbReference>
<sequence>QKTGVPVHSAYFPSIYKWLKDTNYLRINPVLWTDIGGVLFKRWFAQSPFLSFSIASWMGLMDRSTGTINKALLEVFDLSPDSFPEPKSYDQAIVGLSETFAKRWPILKEVPFLLPVGDGAAATIGSGCASNRRAALTIGTTGSLRMFVEGQDVYIPDGLWSYRLADNSLIGGSLSDGGTLLSWGMTNLKIPSDFQTLDKKLFESRPNSHGLTSLPFLTGERSPGWAVNARATISGIRIDTTGIDILQALIESMSFRFRLVYDILCQDVAEPAAIVVSGGALENSMYLAKVMADVLGSEILVPESKQLTSRGTAILALKHSGSWKNFDEDLPVIGHRVEPDMQRNKIYLDAIDQHKALYEMLI</sequence>
<reference evidence="4" key="1">
    <citation type="submission" date="2018-05" db="EMBL/GenBank/DDBJ databases">
        <authorList>
            <person name="Lanie J.A."/>
            <person name="Ng W.-L."/>
            <person name="Kazmierczak K.M."/>
            <person name="Andrzejewski T.M."/>
            <person name="Davidsen T.M."/>
            <person name="Wayne K.J."/>
            <person name="Tettelin H."/>
            <person name="Glass J.I."/>
            <person name="Rusch D."/>
            <person name="Podicherti R."/>
            <person name="Tsui H.-C.T."/>
            <person name="Winkler M.E."/>
        </authorList>
    </citation>
    <scope>NUCLEOTIDE SEQUENCE</scope>
</reference>
<dbReference type="PANTHER" id="PTHR43095">
    <property type="entry name" value="SUGAR KINASE"/>
    <property type="match status" value="1"/>
</dbReference>
<keyword evidence="1" id="KW-0808">Transferase</keyword>
<proteinExistence type="predicted"/>
<evidence type="ECO:0000313" key="4">
    <source>
        <dbReference type="EMBL" id="SVB62147.1"/>
    </source>
</evidence>